<proteinExistence type="predicted"/>
<evidence type="ECO:0000313" key="2">
    <source>
        <dbReference type="Proteomes" id="UP000245910"/>
    </source>
</evidence>
<evidence type="ECO:0000313" key="1">
    <source>
        <dbReference type="EMBL" id="CEI67361.1"/>
    </source>
</evidence>
<name>A0A2L2TNQ1_9HYPO</name>
<sequence length="116" mass="13609">MSPNHSILFNRREIQAIKEGDIQWLVAIKLARLSPKAYKYFSTYLWFEDFVASLPGPNTRSPTKQYDRVMAYGRQRMHEIHVEMEREREELMQKSKPKAVVTPSGHVFNNDDLIAL</sequence>
<organism evidence="1 2">
    <name type="scientific">Fusarium venenatum</name>
    <dbReference type="NCBI Taxonomy" id="56646"/>
    <lineage>
        <taxon>Eukaryota</taxon>
        <taxon>Fungi</taxon>
        <taxon>Dikarya</taxon>
        <taxon>Ascomycota</taxon>
        <taxon>Pezizomycotina</taxon>
        <taxon>Sordariomycetes</taxon>
        <taxon>Hypocreomycetidae</taxon>
        <taxon>Hypocreales</taxon>
        <taxon>Nectriaceae</taxon>
        <taxon>Fusarium</taxon>
    </lineage>
</organism>
<keyword evidence="2" id="KW-1185">Reference proteome</keyword>
<reference evidence="2" key="1">
    <citation type="submission" date="2014-10" db="EMBL/GenBank/DDBJ databases">
        <authorList>
            <person name="King R."/>
        </authorList>
    </citation>
    <scope>NUCLEOTIDE SEQUENCE [LARGE SCALE GENOMIC DNA]</scope>
    <source>
        <strain evidence="2">A3/5</strain>
    </source>
</reference>
<dbReference type="AlphaFoldDB" id="A0A2L2TNQ1"/>
<dbReference type="Proteomes" id="UP000245910">
    <property type="component" value="Chromosome I"/>
</dbReference>
<dbReference type="OrthoDB" id="5017277at2759"/>
<accession>A0A2L2TNQ1</accession>
<dbReference type="EMBL" id="LN649229">
    <property type="protein sequence ID" value="CEI67361.1"/>
    <property type="molecule type" value="Genomic_DNA"/>
</dbReference>
<protein>
    <submittedName>
        <fullName evidence="1">Uncharacterized protein</fullName>
    </submittedName>
</protein>